<dbReference type="NCBIfam" id="TIGR03998">
    <property type="entry name" value="thiol_BshC"/>
    <property type="match status" value="1"/>
</dbReference>
<comment type="similarity">
    <text evidence="2">Belongs to the BshC family.</text>
</comment>
<dbReference type="EMBL" id="MYFO01000052">
    <property type="protein sequence ID" value="TFE83310.1"/>
    <property type="molecule type" value="Genomic_DNA"/>
</dbReference>
<dbReference type="HAMAP" id="MF_01867">
    <property type="entry name" value="BshC"/>
    <property type="match status" value="1"/>
</dbReference>
<evidence type="ECO:0000259" key="3">
    <source>
        <dbReference type="Pfam" id="PF10079"/>
    </source>
</evidence>
<dbReference type="EC" id="6.-.-.-" evidence="2"/>
<dbReference type="GO" id="GO:0016874">
    <property type="term" value="F:ligase activity"/>
    <property type="evidence" value="ECO:0007669"/>
    <property type="project" value="UniProtKB-UniRule"/>
</dbReference>
<dbReference type="RefSeq" id="WP_134757304.1">
    <property type="nucleotide sequence ID" value="NZ_MYFO02000016.1"/>
</dbReference>
<dbReference type="InterPro" id="IPR011199">
    <property type="entry name" value="Bacillithiol_biosynth_BshC"/>
</dbReference>
<name>A0A4Y8PRD4_9BACL</name>
<dbReference type="OrthoDB" id="9765151at2"/>
<proteinExistence type="inferred from homology"/>
<keyword evidence="6" id="KW-1185">Reference proteome</keyword>
<dbReference type="InterPro" id="IPR055399">
    <property type="entry name" value="CC_BshC"/>
</dbReference>
<dbReference type="Proteomes" id="UP000298246">
    <property type="component" value="Unassembled WGS sequence"/>
</dbReference>
<keyword evidence="1 2" id="KW-0436">Ligase</keyword>
<evidence type="ECO:0000256" key="1">
    <source>
        <dbReference type="ARBA" id="ARBA00022598"/>
    </source>
</evidence>
<comment type="caution">
    <text evidence="5">The sequence shown here is derived from an EMBL/GenBank/DDBJ whole genome shotgun (WGS) entry which is preliminary data.</text>
</comment>
<dbReference type="Pfam" id="PF24850">
    <property type="entry name" value="CC_BshC"/>
    <property type="match status" value="1"/>
</dbReference>
<evidence type="ECO:0000256" key="2">
    <source>
        <dbReference type="HAMAP-Rule" id="MF_01867"/>
    </source>
</evidence>
<feature type="domain" description="Bacillithiol biosynthesis BshC N-terminal Rossmann-like" evidence="3">
    <location>
        <begin position="1"/>
        <end position="383"/>
    </location>
</feature>
<reference evidence="5 6" key="1">
    <citation type="submission" date="2017-03" db="EMBL/GenBank/DDBJ databases">
        <title>Isolation of Levoglucosan Utilizing Bacteria.</title>
        <authorList>
            <person name="Arya A.S."/>
        </authorList>
    </citation>
    <scope>NUCLEOTIDE SEQUENCE [LARGE SCALE GENOMIC DNA]</scope>
    <source>
        <strain evidence="5 6">MEC069</strain>
    </source>
</reference>
<gene>
    <name evidence="2" type="primary">bshC</name>
    <name evidence="5" type="ORF">B5M42_23330</name>
</gene>
<dbReference type="InterPro" id="IPR055398">
    <property type="entry name" value="Rossmann-like_BshC"/>
</dbReference>
<organism evidence="5 6">
    <name type="scientific">Paenibacillus athensensis</name>
    <dbReference type="NCBI Taxonomy" id="1967502"/>
    <lineage>
        <taxon>Bacteria</taxon>
        <taxon>Bacillati</taxon>
        <taxon>Bacillota</taxon>
        <taxon>Bacilli</taxon>
        <taxon>Bacillales</taxon>
        <taxon>Paenibacillaceae</taxon>
        <taxon>Paenibacillus</taxon>
    </lineage>
</organism>
<feature type="domain" description="Bacillithiol biosynthesis BshC C-terminal coiled-coil" evidence="4">
    <location>
        <begin position="385"/>
        <end position="543"/>
    </location>
</feature>
<dbReference type="PIRSF" id="PIRSF012535">
    <property type="entry name" value="UCP012535"/>
    <property type="match status" value="1"/>
</dbReference>
<protein>
    <recommendedName>
        <fullName evidence="2">Putative cysteine ligase BshC</fullName>
        <ecNumber evidence="2">6.-.-.-</ecNumber>
    </recommendedName>
</protein>
<evidence type="ECO:0000259" key="4">
    <source>
        <dbReference type="Pfam" id="PF24850"/>
    </source>
</evidence>
<dbReference type="AlphaFoldDB" id="A0A4Y8PRD4"/>
<comment type="function">
    <text evidence="2">Involved in bacillithiol (BSH) biosynthesis. May catalyze the last step of the pathway, the addition of cysteine to glucosamine malate (GlcN-Mal) to generate BSH.</text>
</comment>
<evidence type="ECO:0000313" key="6">
    <source>
        <dbReference type="Proteomes" id="UP000298246"/>
    </source>
</evidence>
<sequence length="543" mass="60402">MAWEAFHWKKSQPLAEAYIAGAEQALPLFPHHFAREADWSRQAQQLSAHRGPSADRTALVEALGAYNERIGNAPQALEALAHLRHPDSLVVVGGQQAGLFGGPLLVLYKAVTLLQLAREWGERLERPVVPVFWIAGEDHDFDEVNHVAVLSSAQQIEKIKVEHPTGRRTSVSRLPINETTWNGALEALEMTLPDTEFKASLLDKLRACAEGAPTLSEAFGRWMAGLFGEYGLVLLDSDDPALRRVEAPFFAELIAQNPGLSEALSAGRSAVEAAGFTPQAEVAPDGANLFVFHAGQRLLLQRDGELFADKKQELRLTLDELLELATNSPDSLSNNVMTRPLMQQFLFPALATVLGPGEIAYWGLTGPAFERLGLPMPIIVPRLEFTLLEGTVHKHMNKYGLSLDDVLHRFDEKKRQWLDAQDTLRLPERFASVKTAFRAEYEPLVDSLAAINPGVKKLGETNLQKILEQIDFLAAKASDAHQTQFDAALRQLDRIKLTVLPLAKPQERVYNGCAYLNRYGNSWLQQLVEQRIPVDGQHRVYYL</sequence>
<dbReference type="Pfam" id="PF10079">
    <property type="entry name" value="Rossmann-like_BshC"/>
    <property type="match status" value="1"/>
</dbReference>
<accession>A0A4Y8PRD4</accession>
<evidence type="ECO:0000313" key="5">
    <source>
        <dbReference type="EMBL" id="TFE83310.1"/>
    </source>
</evidence>